<gene>
    <name evidence="2" type="ORF">J437_LFUL004129</name>
</gene>
<name>A0A8K0JXG3_LADFU</name>
<feature type="transmembrane region" description="Helical" evidence="1">
    <location>
        <begin position="34"/>
        <end position="53"/>
    </location>
</feature>
<evidence type="ECO:0000313" key="2">
    <source>
        <dbReference type="EMBL" id="KAG8223605.1"/>
    </source>
</evidence>
<dbReference type="PANTHER" id="PTHR35270">
    <property type="entry name" value="FUSELESS, ISOFORM A"/>
    <property type="match status" value="1"/>
</dbReference>
<dbReference type="GO" id="GO:0070073">
    <property type="term" value="P:clustering of voltage-gated calcium channels"/>
    <property type="evidence" value="ECO:0007669"/>
    <property type="project" value="TreeGrafter"/>
</dbReference>
<comment type="caution">
    <text evidence="2">The sequence shown here is derived from an EMBL/GenBank/DDBJ whole genome shotgun (WGS) entry which is preliminary data.</text>
</comment>
<organism evidence="2 3">
    <name type="scientific">Ladona fulva</name>
    <name type="common">Scarce chaser dragonfly</name>
    <name type="synonym">Libellula fulva</name>
    <dbReference type="NCBI Taxonomy" id="123851"/>
    <lineage>
        <taxon>Eukaryota</taxon>
        <taxon>Metazoa</taxon>
        <taxon>Ecdysozoa</taxon>
        <taxon>Arthropoda</taxon>
        <taxon>Hexapoda</taxon>
        <taxon>Insecta</taxon>
        <taxon>Pterygota</taxon>
        <taxon>Palaeoptera</taxon>
        <taxon>Odonata</taxon>
        <taxon>Epiprocta</taxon>
        <taxon>Anisoptera</taxon>
        <taxon>Libelluloidea</taxon>
        <taxon>Libellulidae</taxon>
        <taxon>Ladona</taxon>
    </lineage>
</organism>
<dbReference type="AlphaFoldDB" id="A0A8K0JXG3"/>
<dbReference type="GO" id="GO:0007270">
    <property type="term" value="P:neuron-neuron synaptic transmission"/>
    <property type="evidence" value="ECO:0007669"/>
    <property type="project" value="TreeGrafter"/>
</dbReference>
<feature type="transmembrane region" description="Helical" evidence="1">
    <location>
        <begin position="104"/>
        <end position="125"/>
    </location>
</feature>
<keyword evidence="1" id="KW-0472">Membrane</keyword>
<keyword evidence="1" id="KW-1133">Transmembrane helix</keyword>
<reference evidence="2" key="1">
    <citation type="submission" date="2013-04" db="EMBL/GenBank/DDBJ databases">
        <authorList>
            <person name="Qu J."/>
            <person name="Murali S.C."/>
            <person name="Bandaranaike D."/>
            <person name="Bellair M."/>
            <person name="Blankenburg K."/>
            <person name="Chao H."/>
            <person name="Dinh H."/>
            <person name="Doddapaneni H."/>
            <person name="Downs B."/>
            <person name="Dugan-Rocha S."/>
            <person name="Elkadiri S."/>
            <person name="Gnanaolivu R.D."/>
            <person name="Hernandez B."/>
            <person name="Javaid M."/>
            <person name="Jayaseelan J.C."/>
            <person name="Lee S."/>
            <person name="Li M."/>
            <person name="Ming W."/>
            <person name="Munidasa M."/>
            <person name="Muniz J."/>
            <person name="Nguyen L."/>
            <person name="Ongeri F."/>
            <person name="Osuji N."/>
            <person name="Pu L.-L."/>
            <person name="Puazo M."/>
            <person name="Qu C."/>
            <person name="Quiroz J."/>
            <person name="Raj R."/>
            <person name="Weissenberger G."/>
            <person name="Xin Y."/>
            <person name="Zou X."/>
            <person name="Han Y."/>
            <person name="Richards S."/>
            <person name="Worley K."/>
            <person name="Muzny D."/>
            <person name="Gibbs R."/>
        </authorList>
    </citation>
    <scope>NUCLEOTIDE SEQUENCE</scope>
    <source>
        <strain evidence="2">Sampled in the wild</strain>
    </source>
</reference>
<dbReference type="OrthoDB" id="45313at2759"/>
<evidence type="ECO:0000256" key="1">
    <source>
        <dbReference type="SAM" id="Phobius"/>
    </source>
</evidence>
<proteinExistence type="predicted"/>
<dbReference type="InterPro" id="IPR032751">
    <property type="entry name" value="Fuseless"/>
</dbReference>
<dbReference type="Proteomes" id="UP000792457">
    <property type="component" value="Unassembled WGS sequence"/>
</dbReference>
<feature type="transmembrane region" description="Helical" evidence="1">
    <location>
        <begin position="131"/>
        <end position="151"/>
    </location>
</feature>
<dbReference type="Pfam" id="PF15993">
    <property type="entry name" value="Fuseless"/>
    <property type="match status" value="1"/>
</dbReference>
<protein>
    <submittedName>
        <fullName evidence="2">Uncharacterized protein</fullName>
    </submittedName>
</protein>
<evidence type="ECO:0000313" key="3">
    <source>
        <dbReference type="Proteomes" id="UP000792457"/>
    </source>
</evidence>
<sequence>MKADHSGHHSVESSEGYASAIGTYGLLCWNLCRYIVDCLLSVLVIGTLVVVVWRGAWNLLDQLLFPEREDWSAWGSLVLGYGLVIFVFSLQVPVQALCSHLQGIWRLIVADLYLFLSFCGTVNVWRGVWNLLNVYFLPALMLFGCSNSILVRGVLLDGEESGGNCVERASETDRELRTVHSEAVSHPLVLANHHKQRPDINETDGTTVPLTVTIGDHIINDTA</sequence>
<dbReference type="GO" id="GO:0007274">
    <property type="term" value="P:neuromuscular synaptic transmission"/>
    <property type="evidence" value="ECO:0007669"/>
    <property type="project" value="TreeGrafter"/>
</dbReference>
<dbReference type="GO" id="GO:0042734">
    <property type="term" value="C:presynaptic membrane"/>
    <property type="evidence" value="ECO:0007669"/>
    <property type="project" value="TreeGrafter"/>
</dbReference>
<reference evidence="2" key="2">
    <citation type="submission" date="2017-10" db="EMBL/GenBank/DDBJ databases">
        <title>Ladona fulva Genome sequencing and assembly.</title>
        <authorList>
            <person name="Murali S."/>
            <person name="Richards S."/>
            <person name="Bandaranaike D."/>
            <person name="Bellair M."/>
            <person name="Blankenburg K."/>
            <person name="Chao H."/>
            <person name="Dinh H."/>
            <person name="Doddapaneni H."/>
            <person name="Dugan-Rocha S."/>
            <person name="Elkadiri S."/>
            <person name="Gnanaolivu R."/>
            <person name="Hernandez B."/>
            <person name="Skinner E."/>
            <person name="Javaid M."/>
            <person name="Lee S."/>
            <person name="Li M."/>
            <person name="Ming W."/>
            <person name="Munidasa M."/>
            <person name="Muniz J."/>
            <person name="Nguyen L."/>
            <person name="Hughes D."/>
            <person name="Osuji N."/>
            <person name="Pu L.-L."/>
            <person name="Puazo M."/>
            <person name="Qu C."/>
            <person name="Quiroz J."/>
            <person name="Raj R."/>
            <person name="Weissenberger G."/>
            <person name="Xin Y."/>
            <person name="Zou X."/>
            <person name="Han Y."/>
            <person name="Worley K."/>
            <person name="Muzny D."/>
            <person name="Gibbs R."/>
        </authorList>
    </citation>
    <scope>NUCLEOTIDE SEQUENCE</scope>
    <source>
        <strain evidence="2">Sampled in the wild</strain>
    </source>
</reference>
<dbReference type="PANTHER" id="PTHR35270:SF2">
    <property type="entry name" value="FUSELESS, ISOFORM A"/>
    <property type="match status" value="1"/>
</dbReference>
<keyword evidence="3" id="KW-1185">Reference proteome</keyword>
<accession>A0A8K0JXG3</accession>
<dbReference type="EMBL" id="KZ308167">
    <property type="protein sequence ID" value="KAG8223605.1"/>
    <property type="molecule type" value="Genomic_DNA"/>
</dbReference>
<feature type="transmembrane region" description="Helical" evidence="1">
    <location>
        <begin position="73"/>
        <end position="92"/>
    </location>
</feature>
<keyword evidence="1" id="KW-0812">Transmembrane</keyword>